<reference evidence="1 2" key="1">
    <citation type="submission" date="2024-01" db="EMBL/GenBank/DDBJ databases">
        <title>The genomes of 5 underutilized Papilionoideae crops provide insights into root nodulation and disease resistanc.</title>
        <authorList>
            <person name="Jiang F."/>
        </authorList>
    </citation>
    <scope>NUCLEOTIDE SEQUENCE [LARGE SCALE GENOMIC DNA]</scope>
    <source>
        <strain evidence="1">LVBAO_FW01</strain>
        <tissue evidence="1">Leaves</tissue>
    </source>
</reference>
<dbReference type="EMBL" id="JAYMYQ010000001">
    <property type="protein sequence ID" value="KAK7362767.1"/>
    <property type="molecule type" value="Genomic_DNA"/>
</dbReference>
<organism evidence="1 2">
    <name type="scientific">Canavalia gladiata</name>
    <name type="common">Sword bean</name>
    <name type="synonym">Dolichos gladiatus</name>
    <dbReference type="NCBI Taxonomy" id="3824"/>
    <lineage>
        <taxon>Eukaryota</taxon>
        <taxon>Viridiplantae</taxon>
        <taxon>Streptophyta</taxon>
        <taxon>Embryophyta</taxon>
        <taxon>Tracheophyta</taxon>
        <taxon>Spermatophyta</taxon>
        <taxon>Magnoliopsida</taxon>
        <taxon>eudicotyledons</taxon>
        <taxon>Gunneridae</taxon>
        <taxon>Pentapetalae</taxon>
        <taxon>rosids</taxon>
        <taxon>fabids</taxon>
        <taxon>Fabales</taxon>
        <taxon>Fabaceae</taxon>
        <taxon>Papilionoideae</taxon>
        <taxon>50 kb inversion clade</taxon>
        <taxon>NPAAA clade</taxon>
        <taxon>indigoferoid/millettioid clade</taxon>
        <taxon>Phaseoleae</taxon>
        <taxon>Canavalia</taxon>
    </lineage>
</organism>
<sequence length="155" mass="17441">MTMGVPPGIDNSLTTITFTSNIHAFEREFTKIKRGLPPLRLEPIIQFTLILSSLRDFVTFFFLVPSTFTATHLLLHELKDKATKPHLEVAPNSFCGHCHHCPSDDDSLPLKAHAIDFSSLLYGHTLQLSLRLSSSSLSRLQLSDFPTRRTPHSYP</sequence>
<evidence type="ECO:0000313" key="1">
    <source>
        <dbReference type="EMBL" id="KAK7362767.1"/>
    </source>
</evidence>
<evidence type="ECO:0000313" key="2">
    <source>
        <dbReference type="Proteomes" id="UP001367508"/>
    </source>
</evidence>
<proteinExistence type="predicted"/>
<gene>
    <name evidence="1" type="ORF">VNO77_04888</name>
</gene>
<accession>A0AAN9N2G7</accession>
<comment type="caution">
    <text evidence="1">The sequence shown here is derived from an EMBL/GenBank/DDBJ whole genome shotgun (WGS) entry which is preliminary data.</text>
</comment>
<name>A0AAN9N2G7_CANGL</name>
<dbReference type="Proteomes" id="UP001367508">
    <property type="component" value="Unassembled WGS sequence"/>
</dbReference>
<dbReference type="AlphaFoldDB" id="A0AAN9N2G7"/>
<protein>
    <submittedName>
        <fullName evidence="1">Uncharacterized protein</fullName>
    </submittedName>
</protein>
<keyword evidence="2" id="KW-1185">Reference proteome</keyword>